<dbReference type="Proteomes" id="UP000603463">
    <property type="component" value="Unassembled WGS sequence"/>
</dbReference>
<dbReference type="EMBL" id="WVBC01000002">
    <property type="protein sequence ID" value="NKT77302.1"/>
    <property type="molecule type" value="Genomic_DNA"/>
</dbReference>
<sequence>MKFPAPANNNYAAVIVRIPAILTLENSDNLIGIPLPGAQAVTQKGWEEGDLVVMFPTESQLSDEYTRENNLYRDSDRNADKTEAGYFETNRRVKAIKLRGHRSDALVMPLSSLDYTGVNIGQLNEGDTFDRIGDHEICRKYELPVKAQPGDGRQAKITKKFKRVDAKFLPEHISTDNYWHHSHHIPADADLIVTQKLHGTSVRVGNTIVRHKPRLRDKIARFFGVRVEAQGYDNVYGSRKVIKDPNADQNHFYGEDIWTVEGAKLEGLVPKGFVVYGELVGFTSNGAAIQKNYTYDAAPNEAKLYVYRVAYVNPEGMVTDLSWDQVVEFCRNRGLKTVPELWRGKHEDFDANGWMDDVYANYFDHAVPLSHKKTVDEGVCVRVEGLLPRIYKAKSAAFLRHETKLLDEGEVDLESAGSVE</sequence>
<evidence type="ECO:0000313" key="2">
    <source>
        <dbReference type="EMBL" id="NKT77302.1"/>
    </source>
</evidence>
<organism evidence="2 3">
    <name type="scientific">Rhodococcus hoagii</name>
    <name type="common">Corynebacterium equii</name>
    <dbReference type="NCBI Taxonomy" id="43767"/>
    <lineage>
        <taxon>Bacteria</taxon>
        <taxon>Bacillati</taxon>
        <taxon>Actinomycetota</taxon>
        <taxon>Actinomycetes</taxon>
        <taxon>Mycobacteriales</taxon>
        <taxon>Nocardiaceae</taxon>
        <taxon>Prescottella</taxon>
    </lineage>
</organism>
<name>A0A9Q4ZIS1_RHOHA</name>
<protein>
    <recommendedName>
        <fullName evidence="1">RNA ligase domain-containing protein</fullName>
    </recommendedName>
</protein>
<dbReference type="Pfam" id="PF09414">
    <property type="entry name" value="RNA_ligase"/>
    <property type="match status" value="1"/>
</dbReference>
<dbReference type="SUPFAM" id="SSF56091">
    <property type="entry name" value="DNA ligase/mRNA capping enzyme, catalytic domain"/>
    <property type="match status" value="1"/>
</dbReference>
<accession>A0A9Q4ZIS1</accession>
<feature type="domain" description="RNA ligase" evidence="1">
    <location>
        <begin position="191"/>
        <end position="385"/>
    </location>
</feature>
<reference evidence="2" key="1">
    <citation type="journal article" date="2020" name="Environ. Microbiol.">
        <title>The novel and transferable erm(51) gene confers Macrolides, Lincosamides, and Streptogramins B (MLSB) resistance to clonal Rhodococcus equi in the environment.</title>
        <authorList>
            <person name="Huber L."/>
            <person name="Giguere S."/>
            <person name="Slovis N.M."/>
            <person name="Alvarez-Narvaez S."/>
            <person name="Hart K.A."/>
            <person name="Greiter M."/>
            <person name="Morris E.R.A."/>
            <person name="Cohen N.D."/>
        </authorList>
    </citation>
    <scope>NUCLEOTIDE SEQUENCE</scope>
    <source>
        <strain evidence="2">Lh_116_1</strain>
    </source>
</reference>
<dbReference type="AlphaFoldDB" id="A0A9Q4ZIS1"/>
<gene>
    <name evidence="2" type="ORF">GS882_03615</name>
</gene>
<comment type="caution">
    <text evidence="2">The sequence shown here is derived from an EMBL/GenBank/DDBJ whole genome shotgun (WGS) entry which is preliminary data.</text>
</comment>
<dbReference type="InterPro" id="IPR021122">
    <property type="entry name" value="RNA_ligase_dom_REL/Rnl2"/>
</dbReference>
<evidence type="ECO:0000313" key="3">
    <source>
        <dbReference type="Proteomes" id="UP000603463"/>
    </source>
</evidence>
<evidence type="ECO:0000259" key="1">
    <source>
        <dbReference type="Pfam" id="PF09414"/>
    </source>
</evidence>
<proteinExistence type="predicted"/>